<dbReference type="Gene3D" id="3.10.450.50">
    <property type="match status" value="1"/>
</dbReference>
<dbReference type="InterPro" id="IPR004027">
    <property type="entry name" value="SEC_C_motif"/>
</dbReference>
<accession>A0A916VDA0</accession>
<evidence type="ECO:0008006" key="3">
    <source>
        <dbReference type="Google" id="ProtNLM"/>
    </source>
</evidence>
<dbReference type="EMBL" id="BLYI01000049">
    <property type="protein sequence ID" value="GFO86064.1"/>
    <property type="molecule type" value="Genomic_DNA"/>
</dbReference>
<reference evidence="1" key="1">
    <citation type="submission" date="2020-06" db="EMBL/GenBank/DDBJ databases">
        <title>Characterization of fructooligosaccharide metabolism and fructooligosaccharide-degrading enzymes in human commensal butyrate producers.</title>
        <authorList>
            <person name="Tanno H."/>
            <person name="Fujii T."/>
            <person name="Hirano K."/>
            <person name="Maeno S."/>
            <person name="Tonozuka T."/>
            <person name="Sakamoto M."/>
            <person name="Ohkuma M."/>
            <person name="Tochio T."/>
            <person name="Endo A."/>
        </authorList>
    </citation>
    <scope>NUCLEOTIDE SEQUENCE</scope>
    <source>
        <strain evidence="1">JCM 17466</strain>
    </source>
</reference>
<evidence type="ECO:0000313" key="2">
    <source>
        <dbReference type="Proteomes" id="UP000613208"/>
    </source>
</evidence>
<keyword evidence="2" id="KW-1185">Reference proteome</keyword>
<dbReference type="SUPFAM" id="SSF103642">
    <property type="entry name" value="Sec-C motif"/>
    <property type="match status" value="1"/>
</dbReference>
<evidence type="ECO:0000313" key="1">
    <source>
        <dbReference type="EMBL" id="GFO86064.1"/>
    </source>
</evidence>
<protein>
    <recommendedName>
        <fullName evidence="3">SEC-C motif</fullName>
    </recommendedName>
</protein>
<dbReference type="RefSeq" id="WP_201311751.1">
    <property type="nucleotide sequence ID" value="NZ_BLYI01000049.1"/>
</dbReference>
<organism evidence="1 2">
    <name type="scientific">Anaerostipes butyraticus</name>
    <dbReference type="NCBI Taxonomy" id="645466"/>
    <lineage>
        <taxon>Bacteria</taxon>
        <taxon>Bacillati</taxon>
        <taxon>Bacillota</taxon>
        <taxon>Clostridia</taxon>
        <taxon>Lachnospirales</taxon>
        <taxon>Lachnospiraceae</taxon>
        <taxon>Anaerostipes</taxon>
    </lineage>
</organism>
<dbReference type="AlphaFoldDB" id="A0A916VDA0"/>
<sequence>MLEYFFYKTSLEDISKIKDLLNKKKLKLEELNFDEPFAEYKQACILFDNVKHTAINIQNEQLANAVFVAKLYFHLFGNLAAYFSLLQNKKYKQSWNTLQDCLDDIYGVGRFVEPNKRFELAFLNKLLHAYEKLYPYKIFASSEFIITKSECSICGKAMNSLSCPHIKGNLYWGDIAYEKILEIKEINAVALVINPADKRCIIELSDDTRTEVEKFAMLDNFLEQNIYNFQLFDIKDNKIFKRDESIKKQDANELCMCGSGKKFKKCCKLKMYYEYHHFQIILKDCCNFKYFDLQHNS</sequence>
<name>A0A916VDA0_9FIRM</name>
<comment type="caution">
    <text evidence="1">The sequence shown here is derived from an EMBL/GenBank/DDBJ whole genome shotgun (WGS) entry which is preliminary data.</text>
</comment>
<proteinExistence type="predicted"/>
<dbReference type="Pfam" id="PF02810">
    <property type="entry name" value="SEC-C"/>
    <property type="match status" value="1"/>
</dbReference>
<dbReference type="Proteomes" id="UP000613208">
    <property type="component" value="Unassembled WGS sequence"/>
</dbReference>
<gene>
    <name evidence="1" type="ORF">ANBU17_24110</name>
</gene>